<organism evidence="8 9">
    <name type="scientific">Vanilla planifolia</name>
    <name type="common">Vanilla</name>
    <dbReference type="NCBI Taxonomy" id="51239"/>
    <lineage>
        <taxon>Eukaryota</taxon>
        <taxon>Viridiplantae</taxon>
        <taxon>Streptophyta</taxon>
        <taxon>Embryophyta</taxon>
        <taxon>Tracheophyta</taxon>
        <taxon>Spermatophyta</taxon>
        <taxon>Magnoliopsida</taxon>
        <taxon>Liliopsida</taxon>
        <taxon>Asparagales</taxon>
        <taxon>Orchidaceae</taxon>
        <taxon>Vanilloideae</taxon>
        <taxon>Vanilleae</taxon>
        <taxon>Vanilla</taxon>
    </lineage>
</organism>
<dbReference type="SUPFAM" id="SSF103473">
    <property type="entry name" value="MFS general substrate transporter"/>
    <property type="match status" value="1"/>
</dbReference>
<protein>
    <submittedName>
        <fullName evidence="8">Uncharacterized protein</fullName>
    </submittedName>
</protein>
<feature type="transmembrane region" description="Helical" evidence="7">
    <location>
        <begin position="84"/>
        <end position="101"/>
    </location>
</feature>
<feature type="region of interest" description="Disordered" evidence="6">
    <location>
        <begin position="165"/>
        <end position="188"/>
    </location>
</feature>
<comment type="similarity">
    <text evidence="2">Belongs to the major facilitator superfamily. Proton-dependent oligopeptide transporter (POT/PTR) (TC 2.A.17) family.</text>
</comment>
<dbReference type="GO" id="GO:0016020">
    <property type="term" value="C:membrane"/>
    <property type="evidence" value="ECO:0007669"/>
    <property type="project" value="UniProtKB-SubCell"/>
</dbReference>
<evidence type="ECO:0000256" key="7">
    <source>
        <dbReference type="SAM" id="Phobius"/>
    </source>
</evidence>
<evidence type="ECO:0000256" key="3">
    <source>
        <dbReference type="ARBA" id="ARBA00022692"/>
    </source>
</evidence>
<dbReference type="Gene3D" id="1.20.1250.20">
    <property type="entry name" value="MFS general substrate transporter like domains"/>
    <property type="match status" value="1"/>
</dbReference>
<keyword evidence="4 7" id="KW-1133">Transmembrane helix</keyword>
<evidence type="ECO:0000256" key="6">
    <source>
        <dbReference type="SAM" id="MobiDB-lite"/>
    </source>
</evidence>
<proteinExistence type="inferred from homology"/>
<dbReference type="EMBL" id="JADCNM010000014">
    <property type="protein sequence ID" value="KAG0453411.1"/>
    <property type="molecule type" value="Genomic_DNA"/>
</dbReference>
<gene>
    <name evidence="8" type="ORF">HPP92_024715</name>
</gene>
<dbReference type="OrthoDB" id="8904098at2759"/>
<feature type="transmembrane region" description="Helical" evidence="7">
    <location>
        <begin position="12"/>
        <end position="31"/>
    </location>
</feature>
<evidence type="ECO:0000256" key="1">
    <source>
        <dbReference type="ARBA" id="ARBA00004141"/>
    </source>
</evidence>
<dbReference type="Proteomes" id="UP000639772">
    <property type="component" value="Unassembled WGS sequence"/>
</dbReference>
<dbReference type="Pfam" id="PF00854">
    <property type="entry name" value="PTR2"/>
    <property type="match status" value="1"/>
</dbReference>
<sequence length="197" mass="22104">MDRHLFGSFQIPTATLNIFSVLPMLLTIVIYDRVLVPLAHRLTGLNSCITYFQRMGLGLAYFLFSNISVFVVEYPPSCIHGCRPGAIVPMSIFWLVPQYAVHDIFEAFYNVGHMEFVYEQSPESMRSTAAALYWLFVAMGNYGGTLLVTMVSNFTKNLKQGNWEQNDINKGSDQDLGHPSQRAPAGIPPYIKRVAGD</sequence>
<comment type="subcellular location">
    <subcellularLocation>
        <location evidence="1">Membrane</location>
        <topology evidence="1">Multi-pass membrane protein</topology>
    </subcellularLocation>
</comment>
<comment type="caution">
    <text evidence="8">The sequence shown here is derived from an EMBL/GenBank/DDBJ whole genome shotgun (WGS) entry which is preliminary data.</text>
</comment>
<dbReference type="GO" id="GO:0022857">
    <property type="term" value="F:transmembrane transporter activity"/>
    <property type="evidence" value="ECO:0007669"/>
    <property type="project" value="InterPro"/>
</dbReference>
<accession>A0A835PGI8</accession>
<evidence type="ECO:0000256" key="4">
    <source>
        <dbReference type="ARBA" id="ARBA00022989"/>
    </source>
</evidence>
<evidence type="ECO:0000256" key="2">
    <source>
        <dbReference type="ARBA" id="ARBA00005982"/>
    </source>
</evidence>
<evidence type="ECO:0000256" key="5">
    <source>
        <dbReference type="ARBA" id="ARBA00023136"/>
    </source>
</evidence>
<evidence type="ECO:0000313" key="9">
    <source>
        <dbReference type="Proteomes" id="UP000639772"/>
    </source>
</evidence>
<keyword evidence="5 7" id="KW-0472">Membrane</keyword>
<dbReference type="PANTHER" id="PTHR11654">
    <property type="entry name" value="OLIGOPEPTIDE TRANSPORTER-RELATED"/>
    <property type="match status" value="1"/>
</dbReference>
<dbReference type="AlphaFoldDB" id="A0A835PGI8"/>
<dbReference type="InterPro" id="IPR000109">
    <property type="entry name" value="POT_fam"/>
</dbReference>
<reference evidence="8 9" key="1">
    <citation type="journal article" date="2020" name="Nat. Food">
        <title>A phased Vanilla planifolia genome enables genetic improvement of flavour and production.</title>
        <authorList>
            <person name="Hasing T."/>
            <person name="Tang H."/>
            <person name="Brym M."/>
            <person name="Khazi F."/>
            <person name="Huang T."/>
            <person name="Chambers A.H."/>
        </authorList>
    </citation>
    <scope>NUCLEOTIDE SEQUENCE [LARGE SCALE GENOMIC DNA]</scope>
    <source>
        <tissue evidence="8">Leaf</tissue>
    </source>
</reference>
<dbReference type="InterPro" id="IPR036259">
    <property type="entry name" value="MFS_trans_sf"/>
</dbReference>
<feature type="transmembrane region" description="Helical" evidence="7">
    <location>
        <begin position="131"/>
        <end position="151"/>
    </location>
</feature>
<name>A0A835PGI8_VANPL</name>
<feature type="transmembrane region" description="Helical" evidence="7">
    <location>
        <begin position="51"/>
        <end position="72"/>
    </location>
</feature>
<keyword evidence="3 7" id="KW-0812">Transmembrane</keyword>
<evidence type="ECO:0000313" key="8">
    <source>
        <dbReference type="EMBL" id="KAG0453411.1"/>
    </source>
</evidence>